<keyword evidence="11 12" id="KW-0521">NADP</keyword>
<evidence type="ECO:0000256" key="5">
    <source>
        <dbReference type="ARBA" id="ARBA00013011"/>
    </source>
</evidence>
<comment type="catalytic activity">
    <reaction evidence="10 11 12">
        <text>6-phospho-D-gluconate + NADP(+) = D-ribulose 5-phosphate + CO2 + NADPH</text>
        <dbReference type="Rhea" id="RHEA:10116"/>
        <dbReference type="ChEBI" id="CHEBI:16526"/>
        <dbReference type="ChEBI" id="CHEBI:57783"/>
        <dbReference type="ChEBI" id="CHEBI:58121"/>
        <dbReference type="ChEBI" id="CHEBI:58349"/>
        <dbReference type="ChEBI" id="CHEBI:58759"/>
        <dbReference type="EC" id="1.1.1.44"/>
    </reaction>
</comment>
<dbReference type="InterPro" id="IPR006114">
    <property type="entry name" value="6PGDH_C"/>
</dbReference>
<comment type="similarity">
    <text evidence="3 11 12">Belongs to the 6-phosphogluconate dehydrogenase family.</text>
</comment>
<dbReference type="SUPFAM" id="SSF51735">
    <property type="entry name" value="NAD(P)-binding Rossmann-fold domains"/>
    <property type="match status" value="1"/>
</dbReference>
<evidence type="ECO:0000256" key="10">
    <source>
        <dbReference type="ARBA" id="ARBA00048640"/>
    </source>
</evidence>
<evidence type="ECO:0000256" key="2">
    <source>
        <dbReference type="ARBA" id="ARBA00004874"/>
    </source>
</evidence>
<evidence type="ECO:0000256" key="9">
    <source>
        <dbReference type="ARBA" id="ARBA00023126"/>
    </source>
</evidence>
<protein>
    <recommendedName>
        <fullName evidence="6 11">6-phosphogluconate dehydrogenase, decarboxylating</fullName>
        <ecNumber evidence="5 11">1.1.1.44</ecNumber>
    </recommendedName>
</protein>
<dbReference type="Pfam" id="PF03446">
    <property type="entry name" value="NAD_binding_2"/>
    <property type="match status" value="1"/>
</dbReference>
<dbReference type="EC" id="1.1.1.44" evidence="5 11"/>
<evidence type="ECO:0000256" key="11">
    <source>
        <dbReference type="PIRNR" id="PIRNR000109"/>
    </source>
</evidence>
<dbReference type="InterPro" id="IPR006183">
    <property type="entry name" value="Pgluconate_DH"/>
</dbReference>
<dbReference type="SMART" id="SM01350">
    <property type="entry name" value="6PGD"/>
    <property type="match status" value="1"/>
</dbReference>
<dbReference type="PRINTS" id="PR00076">
    <property type="entry name" value="6PGDHDRGNASE"/>
</dbReference>
<proteinExistence type="inferred from homology"/>
<dbReference type="Pfam" id="PF00393">
    <property type="entry name" value="6PGD"/>
    <property type="match status" value="1"/>
</dbReference>
<evidence type="ECO:0000256" key="6">
    <source>
        <dbReference type="ARBA" id="ARBA00018193"/>
    </source>
</evidence>
<keyword evidence="7 11" id="KW-0560">Oxidoreductase</keyword>
<dbReference type="PANTHER" id="PTHR11811">
    <property type="entry name" value="6-PHOSPHOGLUCONATE DEHYDROGENASE"/>
    <property type="match status" value="1"/>
</dbReference>
<dbReference type="PROSITE" id="PS00461">
    <property type="entry name" value="6PGD"/>
    <property type="match status" value="1"/>
</dbReference>
<evidence type="ECO:0000259" key="13">
    <source>
        <dbReference type="SMART" id="SM01350"/>
    </source>
</evidence>
<dbReference type="SUPFAM" id="SSF48179">
    <property type="entry name" value="6-phosphogluconate dehydrogenase C-terminal domain-like"/>
    <property type="match status" value="1"/>
</dbReference>
<evidence type="ECO:0000256" key="12">
    <source>
        <dbReference type="RuleBase" id="RU000485"/>
    </source>
</evidence>
<keyword evidence="15" id="KW-1185">Reference proteome</keyword>
<name>A0ABT1C1T8_9BACT</name>
<dbReference type="InterPro" id="IPR013328">
    <property type="entry name" value="6PGD_dom2"/>
</dbReference>
<evidence type="ECO:0000256" key="8">
    <source>
        <dbReference type="ARBA" id="ARBA00023064"/>
    </source>
</evidence>
<dbReference type="GO" id="GO:0004616">
    <property type="term" value="F:phosphogluconate dehydrogenase (decarboxylating) activity"/>
    <property type="evidence" value="ECO:0007669"/>
    <property type="project" value="UniProtKB-EC"/>
</dbReference>
<reference evidence="14 15" key="1">
    <citation type="submission" date="2022-06" db="EMBL/GenBank/DDBJ databases">
        <title>A taxonomic note on the genus Prevotella: Description of four novel genera and emended description of the genera Hallella and Xylanibacter.</title>
        <authorList>
            <person name="Hitch T.C.A."/>
        </authorList>
    </citation>
    <scope>NUCLEOTIDE SEQUENCE [LARGE SCALE GENOMIC DNA]</scope>
    <source>
        <strain evidence="14 15">DSM 100619</strain>
    </source>
</reference>
<dbReference type="InterPro" id="IPR006115">
    <property type="entry name" value="6PGDH_NADP-bd"/>
</dbReference>
<dbReference type="InterPro" id="IPR006184">
    <property type="entry name" value="6PGdom_BS"/>
</dbReference>
<dbReference type="Gene3D" id="1.20.5.320">
    <property type="entry name" value="6-Phosphogluconate Dehydrogenase, domain 3"/>
    <property type="match status" value="1"/>
</dbReference>
<dbReference type="Gene3D" id="3.40.50.720">
    <property type="entry name" value="NAD(P)-binding Rossmann-like Domain"/>
    <property type="match status" value="1"/>
</dbReference>
<feature type="domain" description="6-phosphogluconate dehydrogenase C-terminal" evidence="13">
    <location>
        <begin position="186"/>
        <end position="476"/>
    </location>
</feature>
<dbReference type="PIRSF" id="PIRSF000109">
    <property type="entry name" value="6PGD"/>
    <property type="match status" value="1"/>
</dbReference>
<evidence type="ECO:0000256" key="3">
    <source>
        <dbReference type="ARBA" id="ARBA00008419"/>
    </source>
</evidence>
<evidence type="ECO:0000256" key="1">
    <source>
        <dbReference type="ARBA" id="ARBA00002526"/>
    </source>
</evidence>
<dbReference type="Gene3D" id="1.10.1040.10">
    <property type="entry name" value="N-(1-d-carboxylethyl)-l-norvaline Dehydrogenase, domain 2"/>
    <property type="match status" value="1"/>
</dbReference>
<dbReference type="EMBL" id="JAMXLY010000062">
    <property type="protein sequence ID" value="MCO6026478.1"/>
    <property type="molecule type" value="Genomic_DNA"/>
</dbReference>
<keyword evidence="8 12" id="KW-0311">Gluconate utilization</keyword>
<evidence type="ECO:0000313" key="14">
    <source>
        <dbReference type="EMBL" id="MCO6026478.1"/>
    </source>
</evidence>
<sequence>MDKKADIGLIGLAVMGENLALNMENKGFTVAVYNRTVPGIEEGVVERFVNGRGKGKHFIGCTELPDFVSVLQTPRKIMMMVRAGSAVDQLMSQLFPLLSSGDIIIDGGNSNYEDSNRRMAEAEKRGFRFVGAGVSGGEFGALYGASIMPGGSLSAWAEVKPILQRIAAVAEDGTPCCDWVGPQGAGHFVKMIHNGIEYGDMQLISEAYFLMKQLKGMDNAAIADVFEHWNEGRLHSYLMEISSMVLRHKDKDGDDLIDKILDTAGQKGTGKWAVINAMELGMPLSLIASAVFERSLSSEKELRVEAAKHLAPHRRITAVDDPSLVDDIEQALYASKLVSYAQGFAVLQRASETFSWNLDLASIARMWRAGCIIRSSFLNDISDAYQVTRKPAHLLFAPKFAKEITQSLEAWKNLVAKALCAELPVPAFSSALNYYLSLTTSRLPANMIQAQRDFFGAHTFERIDAPRGKFFHENWTGKGGSTHSGSYNV</sequence>
<evidence type="ECO:0000256" key="4">
    <source>
        <dbReference type="ARBA" id="ARBA00011738"/>
    </source>
</evidence>
<accession>A0ABT1C1T8</accession>
<dbReference type="Proteomes" id="UP001204015">
    <property type="component" value="Unassembled WGS sequence"/>
</dbReference>
<gene>
    <name evidence="14" type="primary">gnd</name>
    <name evidence="14" type="ORF">NG821_11635</name>
</gene>
<evidence type="ECO:0000313" key="15">
    <source>
        <dbReference type="Proteomes" id="UP001204015"/>
    </source>
</evidence>
<evidence type="ECO:0000256" key="7">
    <source>
        <dbReference type="ARBA" id="ARBA00023002"/>
    </source>
</evidence>
<dbReference type="NCBIfam" id="TIGR00873">
    <property type="entry name" value="gnd"/>
    <property type="match status" value="1"/>
</dbReference>
<dbReference type="InterPro" id="IPR036291">
    <property type="entry name" value="NAD(P)-bd_dom_sf"/>
</dbReference>
<comment type="pathway">
    <text evidence="2 11 12">Carbohydrate degradation; pentose phosphate pathway; D-ribulose 5-phosphate from D-glucose 6-phosphate (oxidative stage): step 3/3.</text>
</comment>
<dbReference type="RefSeq" id="WP_252761829.1">
    <property type="nucleotide sequence ID" value="NZ_JAMXLY010000062.1"/>
</dbReference>
<keyword evidence="9 11" id="KW-0570">Pentose shunt</keyword>
<comment type="function">
    <text evidence="1 11">Catalyzes the oxidative decarboxylation of 6-phosphogluconate to ribulose 5-phosphate and CO(2), with concomitant reduction of NADP to NADPH.</text>
</comment>
<comment type="caution">
    <text evidence="14">The sequence shown here is derived from an EMBL/GenBank/DDBJ whole genome shotgun (WGS) entry which is preliminary data.</text>
</comment>
<dbReference type="InterPro" id="IPR006113">
    <property type="entry name" value="6PGDH_Gnd/GntZ"/>
</dbReference>
<comment type="subunit">
    <text evidence="4 11">Homodimer.</text>
</comment>
<dbReference type="InterPro" id="IPR008927">
    <property type="entry name" value="6-PGluconate_DH-like_C_sf"/>
</dbReference>
<organism evidence="14 15">
    <name type="scientific">Segatella cerevisiae</name>
    <dbReference type="NCBI Taxonomy" id="2053716"/>
    <lineage>
        <taxon>Bacteria</taxon>
        <taxon>Pseudomonadati</taxon>
        <taxon>Bacteroidota</taxon>
        <taxon>Bacteroidia</taxon>
        <taxon>Bacteroidales</taxon>
        <taxon>Prevotellaceae</taxon>
        <taxon>Segatella</taxon>
    </lineage>
</organism>
<dbReference type="NCBIfam" id="NF006765">
    <property type="entry name" value="PRK09287.1"/>
    <property type="match status" value="1"/>
</dbReference>